<dbReference type="Proteomes" id="UP001500454">
    <property type="component" value="Unassembled WGS sequence"/>
</dbReference>
<protein>
    <submittedName>
        <fullName evidence="2">Uncharacterized protein</fullName>
    </submittedName>
</protein>
<evidence type="ECO:0000313" key="3">
    <source>
        <dbReference type="Proteomes" id="UP001500454"/>
    </source>
</evidence>
<evidence type="ECO:0000313" key="2">
    <source>
        <dbReference type="EMBL" id="GAA4382074.1"/>
    </source>
</evidence>
<name>A0ABP8IZN0_9BACT</name>
<comment type="caution">
    <text evidence="2">The sequence shown here is derived from an EMBL/GenBank/DDBJ whole genome shotgun (WGS) entry which is preliminary data.</text>
</comment>
<reference evidence="3" key="1">
    <citation type="journal article" date="2019" name="Int. J. Syst. Evol. Microbiol.">
        <title>The Global Catalogue of Microorganisms (GCM) 10K type strain sequencing project: providing services to taxonomists for standard genome sequencing and annotation.</title>
        <authorList>
            <consortium name="The Broad Institute Genomics Platform"/>
            <consortium name="The Broad Institute Genome Sequencing Center for Infectious Disease"/>
            <person name="Wu L."/>
            <person name="Ma J."/>
        </authorList>
    </citation>
    <scope>NUCLEOTIDE SEQUENCE [LARGE SCALE GENOMIC DNA]</scope>
    <source>
        <strain evidence="3">JCM 17924</strain>
    </source>
</reference>
<proteinExistence type="predicted"/>
<sequence>MSGGASATPDTGAAETVEAALRMVQPGATVATGPAGEAGANGLRPAQGDDGAADGALGVAAADRNPGRGSGSYGGGYGLKGAPVACGPVKALLRTRLPARQEVANLISKVARSAGYTDVAGLQNGAGPGGNGQRVKL</sequence>
<keyword evidence="3" id="KW-1185">Reference proteome</keyword>
<accession>A0ABP8IZN0</accession>
<feature type="region of interest" description="Disordered" evidence="1">
    <location>
        <begin position="28"/>
        <end position="74"/>
    </location>
</feature>
<evidence type="ECO:0000256" key="1">
    <source>
        <dbReference type="SAM" id="MobiDB-lite"/>
    </source>
</evidence>
<feature type="compositionally biased region" description="Low complexity" evidence="1">
    <location>
        <begin position="46"/>
        <end position="63"/>
    </location>
</feature>
<organism evidence="2 3">
    <name type="scientific">Hymenobacter koreensis</name>
    <dbReference type="NCBI Taxonomy" id="1084523"/>
    <lineage>
        <taxon>Bacteria</taxon>
        <taxon>Pseudomonadati</taxon>
        <taxon>Bacteroidota</taxon>
        <taxon>Cytophagia</taxon>
        <taxon>Cytophagales</taxon>
        <taxon>Hymenobacteraceae</taxon>
        <taxon>Hymenobacter</taxon>
    </lineage>
</organism>
<gene>
    <name evidence="2" type="ORF">GCM10023186_22100</name>
</gene>
<dbReference type="EMBL" id="BAABHA010000004">
    <property type="protein sequence ID" value="GAA4382074.1"/>
    <property type="molecule type" value="Genomic_DNA"/>
</dbReference>